<dbReference type="AlphaFoldDB" id="A0AAN5CC56"/>
<organism evidence="1 2">
    <name type="scientific">Pristionchus mayeri</name>
    <dbReference type="NCBI Taxonomy" id="1317129"/>
    <lineage>
        <taxon>Eukaryota</taxon>
        <taxon>Metazoa</taxon>
        <taxon>Ecdysozoa</taxon>
        <taxon>Nematoda</taxon>
        <taxon>Chromadorea</taxon>
        <taxon>Rhabditida</taxon>
        <taxon>Rhabditina</taxon>
        <taxon>Diplogasteromorpha</taxon>
        <taxon>Diplogasteroidea</taxon>
        <taxon>Neodiplogasteridae</taxon>
        <taxon>Pristionchus</taxon>
    </lineage>
</organism>
<accession>A0AAN5CC56</accession>
<name>A0AAN5CC56_9BILA</name>
<comment type="caution">
    <text evidence="1">The sequence shown here is derived from an EMBL/GenBank/DDBJ whole genome shotgun (WGS) entry which is preliminary data.</text>
</comment>
<dbReference type="Proteomes" id="UP001328107">
    <property type="component" value="Unassembled WGS sequence"/>
</dbReference>
<dbReference type="EMBL" id="BTRK01000002">
    <property type="protein sequence ID" value="GMR39110.1"/>
    <property type="molecule type" value="Genomic_DNA"/>
</dbReference>
<evidence type="ECO:0000313" key="1">
    <source>
        <dbReference type="EMBL" id="GMR39110.1"/>
    </source>
</evidence>
<protein>
    <submittedName>
        <fullName evidence="1">Uncharacterized protein</fullName>
    </submittedName>
</protein>
<feature type="non-terminal residue" evidence="1">
    <location>
        <position position="118"/>
    </location>
</feature>
<keyword evidence="2" id="KW-1185">Reference proteome</keyword>
<feature type="non-terminal residue" evidence="1">
    <location>
        <position position="1"/>
    </location>
</feature>
<sequence length="118" mass="12224">SILDSCASSRISLHGRRVGLLRSLRVGSGRGGCRCSSIISGCCRCCRGGGGCSDGRVISISSRRSVLHEGGRDARRARAVRSISSRQSVASLLSRESVLSRLTGMSNHSLGSLGSGCS</sequence>
<gene>
    <name evidence="1" type="ORF">PMAYCL1PPCAC_09305</name>
</gene>
<reference evidence="2" key="1">
    <citation type="submission" date="2022-10" db="EMBL/GenBank/DDBJ databases">
        <title>Genome assembly of Pristionchus species.</title>
        <authorList>
            <person name="Yoshida K."/>
            <person name="Sommer R.J."/>
        </authorList>
    </citation>
    <scope>NUCLEOTIDE SEQUENCE [LARGE SCALE GENOMIC DNA]</scope>
    <source>
        <strain evidence="2">RS5460</strain>
    </source>
</reference>
<evidence type="ECO:0000313" key="2">
    <source>
        <dbReference type="Proteomes" id="UP001328107"/>
    </source>
</evidence>
<proteinExistence type="predicted"/>